<reference evidence="2 4" key="1">
    <citation type="submission" date="2016-08" db="EMBL/GenBank/DDBJ databases">
        <title>Moorella thermoacetica DSM 103132.</title>
        <authorList>
            <person name="Jendresen C.B."/>
            <person name="Redl S.M."/>
            <person name="Jensen T.O."/>
            <person name="Nielsen A.T."/>
        </authorList>
    </citation>
    <scope>NUCLEOTIDE SEQUENCE [LARGE SCALE GENOMIC DNA]</scope>
    <source>
        <strain evidence="2 4">DSM 103132</strain>
    </source>
</reference>
<protein>
    <submittedName>
        <fullName evidence="2">von Willebrand factor type A domain protein</fullName>
    </submittedName>
</protein>
<dbReference type="InterPro" id="IPR002035">
    <property type="entry name" value="VWF_A"/>
</dbReference>
<evidence type="ECO:0000313" key="4">
    <source>
        <dbReference type="Proteomes" id="UP000094598"/>
    </source>
</evidence>
<evidence type="ECO:0000313" key="5">
    <source>
        <dbReference type="Proteomes" id="UP000322283"/>
    </source>
</evidence>
<dbReference type="EMBL" id="CP017019">
    <property type="protein sequence ID" value="AOQ24739.1"/>
    <property type="molecule type" value="Genomic_DNA"/>
</dbReference>
<dbReference type="Gene3D" id="3.40.50.410">
    <property type="entry name" value="von Willebrand factor, type A domain"/>
    <property type="match status" value="1"/>
</dbReference>
<dbReference type="SUPFAM" id="SSF53300">
    <property type="entry name" value="vWA-like"/>
    <property type="match status" value="1"/>
</dbReference>
<dbReference type="PROSITE" id="PS50234">
    <property type="entry name" value="VWFA"/>
    <property type="match status" value="1"/>
</dbReference>
<dbReference type="EMBL" id="VCDX01000001">
    <property type="protein sequence ID" value="TYL15723.1"/>
    <property type="molecule type" value="Genomic_DNA"/>
</dbReference>
<dbReference type="Pfam" id="PF00092">
    <property type="entry name" value="VWA"/>
    <property type="match status" value="1"/>
</dbReference>
<evidence type="ECO:0000259" key="1">
    <source>
        <dbReference type="PROSITE" id="PS50234"/>
    </source>
</evidence>
<feature type="domain" description="VWFA" evidence="1">
    <location>
        <begin position="310"/>
        <end position="487"/>
    </location>
</feature>
<proteinExistence type="predicted"/>
<dbReference type="RefSeq" id="WP_069590566.1">
    <property type="nucleotide sequence ID" value="NZ_CP017019.1"/>
</dbReference>
<reference evidence="3 5" key="2">
    <citation type="submission" date="2019-05" db="EMBL/GenBank/DDBJ databases">
        <title>Genome sequence of Moorella thermoacetica ATCC 33924.</title>
        <authorList>
            <person name="Poehlein A."/>
            <person name="Bengelsdorf F.R."/>
            <person name="Duerre P."/>
            <person name="Daniel R."/>
        </authorList>
    </citation>
    <scope>NUCLEOTIDE SEQUENCE [LARGE SCALE GENOMIC DNA]</scope>
    <source>
        <strain evidence="3 5">ATCC 33924</strain>
    </source>
</reference>
<organism evidence="2 4">
    <name type="scientific">Neomoorella thermoacetica</name>
    <name type="common">Clostridium thermoaceticum</name>
    <dbReference type="NCBI Taxonomy" id="1525"/>
    <lineage>
        <taxon>Bacteria</taxon>
        <taxon>Bacillati</taxon>
        <taxon>Bacillota</taxon>
        <taxon>Clostridia</taxon>
        <taxon>Neomoorellales</taxon>
        <taxon>Neomoorellaceae</taxon>
        <taxon>Neomoorella</taxon>
    </lineage>
</organism>
<dbReference type="SUPFAM" id="SSF49899">
    <property type="entry name" value="Concanavalin A-like lectins/glucanases"/>
    <property type="match status" value="1"/>
</dbReference>
<dbReference type="SMART" id="SM00327">
    <property type="entry name" value="VWA"/>
    <property type="match status" value="1"/>
</dbReference>
<sequence>MLTGRWAEWEIFGAGDWFYDITTDVLINRANQSGFSGVYHPGYLGWTNYEIQATCWVNDINDDDGIGLVFRFQDQKNYYFFMMDNGSVNNGLGYQDHMRLGKVVNGKEFILGTARQPHPWIPTIQYKIKIEVIDQRIRVWVNNILQYDFEDNTFDHGSFGPVSISQPNVCFAHLQARLLPIKAFVSGIGDLDDGHVMPPVVPGDPVDFVYTLQRYYDLEENMVIYPPLDFTYSVWAEGRESKPDGPYPYAFNITAYPENQVTYKVTASGQWPASFKYRIRAKSYTVKPYQFKIRVNYTDAEGGSGGGKADIIWLIDGSGSMYPYQQAIKNNALSFTQTLAAKNIDYRLGVVGYCNYPGIIFDSSGNKWTTSSTEFGNMVTRVGSNWGDGSTENGLTAINFALNNYDFRPEANIFLVLVTDENADDYSNLSTTISNLAAKHAVVYGIINSSDATGYVNGGVIDTTGGVVESISTPDWSATLSNISGSMAARVDGYSGVITATAEQDKFTRVPQTVQQLILTHLGDLPPDIYTNSRYSINFYELQALTDGIELKFSTDGNNVLAGNNLAVANAYVYGRDVSGAPNTIEIYTEWYSVGFLPLVAQSDASKVAVTSGTAIEAFQLLYGVNRTYFDFMVESDTLGVHTSCAADGSSPVYAWAESGVTQYNAIFQDTVKVFAYEGEKVANYALNLKPKNSYGQVFPGSRFTITLEKLSGTADIYWASTHQTGQGYSDDKILVKTDESYQGPGGTGQIMAGEIQYYELPDFMNFPGVVHYSLEDISDNPVYFAFTDNPGVTTQYKTTILTTSQDARIIVRAPAKMIAVPWSSPSVFLSGRVNGKEPYLRSGDGKADIIMPLPSITIPQGVTDVTYHVKVDDDRVTYVFISGGLTTTNPVDKICFGSDYNIIKKVYTPHYSEEYSFTGRVVPGRVYEAPIPDIPGHGELIVRSLTPEVTVWIEDNLIKARLSGGGSDNWYPFVHTGQYYFGEMSHYLYASRVDKKLIPDEHWRVYLNPKPRQGAPVVIRDASGKELRKVAFQDEKGFTLTNTETFAGLITNVVYLLYPDLTKVEVLYNGQALTGWQVDGNKLMLPFNLKETDELVVKYQLRDSFYLDQNGSIKDTALVQLCDPSYDGQFAFVTASYESSVYEPYYVAEEIELNPINNHNHTGFLYISNSNQALDTACLNIAITPNELPVGKKETVTCVVTLTDAMGNPIPYVLIDLFFNDRLLIHAYTDSAGEVVYNSAFEAAGVFKAVCHSLVATAGLNRYEISEPNDYHLRLDLNPQQATNIPVRVQIRAYDSAWRPLANANVRLEHYNDSNNLVVTTLLTDVYGQAEYIYNATSTKRMVQFAAYYAGTATWAVLRQGG</sequence>
<gene>
    <name evidence="2" type="ORF">Maut_02311</name>
    <name evidence="3" type="ORF">MTAT_04620</name>
</gene>
<dbReference type="CDD" id="cd00198">
    <property type="entry name" value="vWFA"/>
    <property type="match status" value="1"/>
</dbReference>
<dbReference type="InterPro" id="IPR013320">
    <property type="entry name" value="ConA-like_dom_sf"/>
</dbReference>
<dbReference type="Proteomes" id="UP000322283">
    <property type="component" value="Unassembled WGS sequence"/>
</dbReference>
<accession>A0AAC9HIV2</accession>
<name>A0AAC9HIV2_NEOTH</name>
<evidence type="ECO:0000313" key="2">
    <source>
        <dbReference type="EMBL" id="AOQ24739.1"/>
    </source>
</evidence>
<evidence type="ECO:0000313" key="3">
    <source>
        <dbReference type="EMBL" id="TYL15723.1"/>
    </source>
</evidence>
<dbReference type="Gene3D" id="2.60.120.560">
    <property type="entry name" value="Exo-inulinase, domain 1"/>
    <property type="match status" value="1"/>
</dbReference>
<dbReference type="InterPro" id="IPR036465">
    <property type="entry name" value="vWFA_dom_sf"/>
</dbReference>
<dbReference type="Proteomes" id="UP000094598">
    <property type="component" value="Chromosome"/>
</dbReference>
<keyword evidence="5" id="KW-1185">Reference proteome</keyword>